<sequence>MVKIGAWNIRGLNDPLKQKEVRSIIFSNKFSLMGVVETKLRLPNIQATVTNCFPKDWLWMDNFTNGPVARILLGWDTDVFSVHLEFKYEQILVVKVELCQSNKSFLLSVVYGHNGIIDLRALWQDLRAVHQSHPNSAWLQMGDFNTVRLSSERLVGPIKGEGQVTIRANWIKSFLILTGLILFHMLKLCFYLQASLTIVSYLLLWFLHLEEESHLNFLTFGYNIPGFNKFWFLLGMREWRVPQCMF</sequence>
<protein>
    <submittedName>
        <fullName evidence="2">Uncharacterized protein</fullName>
    </submittedName>
</protein>
<accession>A0AAV6K0E0</accession>
<evidence type="ECO:0000313" key="2">
    <source>
        <dbReference type="EMBL" id="KAG5545902.1"/>
    </source>
</evidence>
<evidence type="ECO:0000313" key="3">
    <source>
        <dbReference type="Proteomes" id="UP000823749"/>
    </source>
</evidence>
<dbReference type="Proteomes" id="UP000823749">
    <property type="component" value="Chromosome 6"/>
</dbReference>
<gene>
    <name evidence="2" type="ORF">RHGRI_018157</name>
</gene>
<evidence type="ECO:0000256" key="1">
    <source>
        <dbReference type="SAM" id="Phobius"/>
    </source>
</evidence>
<dbReference type="Gene3D" id="3.60.10.10">
    <property type="entry name" value="Endonuclease/exonuclease/phosphatase"/>
    <property type="match status" value="1"/>
</dbReference>
<dbReference type="InterPro" id="IPR036691">
    <property type="entry name" value="Endo/exonu/phosph_ase_sf"/>
</dbReference>
<keyword evidence="1" id="KW-0472">Membrane</keyword>
<proteinExistence type="predicted"/>
<comment type="caution">
    <text evidence="2">The sequence shown here is derived from an EMBL/GenBank/DDBJ whole genome shotgun (WGS) entry which is preliminary data.</text>
</comment>
<keyword evidence="1" id="KW-1133">Transmembrane helix</keyword>
<reference evidence="2 3" key="1">
    <citation type="submission" date="2020-08" db="EMBL/GenBank/DDBJ databases">
        <title>Plant Genome Project.</title>
        <authorList>
            <person name="Zhang R.-G."/>
        </authorList>
    </citation>
    <scope>NUCLEOTIDE SEQUENCE [LARGE SCALE GENOMIC DNA]</scope>
    <source>
        <strain evidence="2">WSP0</strain>
        <tissue evidence="2">Leaf</tissue>
    </source>
</reference>
<keyword evidence="3" id="KW-1185">Reference proteome</keyword>
<keyword evidence="1" id="KW-0812">Transmembrane</keyword>
<dbReference type="EMBL" id="JACTNZ010000006">
    <property type="protein sequence ID" value="KAG5545902.1"/>
    <property type="molecule type" value="Genomic_DNA"/>
</dbReference>
<dbReference type="SUPFAM" id="SSF56219">
    <property type="entry name" value="DNase I-like"/>
    <property type="match status" value="1"/>
</dbReference>
<name>A0AAV6K0E0_9ERIC</name>
<feature type="transmembrane region" description="Helical" evidence="1">
    <location>
        <begin position="174"/>
        <end position="207"/>
    </location>
</feature>
<organism evidence="2 3">
    <name type="scientific">Rhododendron griersonianum</name>
    <dbReference type="NCBI Taxonomy" id="479676"/>
    <lineage>
        <taxon>Eukaryota</taxon>
        <taxon>Viridiplantae</taxon>
        <taxon>Streptophyta</taxon>
        <taxon>Embryophyta</taxon>
        <taxon>Tracheophyta</taxon>
        <taxon>Spermatophyta</taxon>
        <taxon>Magnoliopsida</taxon>
        <taxon>eudicotyledons</taxon>
        <taxon>Gunneridae</taxon>
        <taxon>Pentapetalae</taxon>
        <taxon>asterids</taxon>
        <taxon>Ericales</taxon>
        <taxon>Ericaceae</taxon>
        <taxon>Ericoideae</taxon>
        <taxon>Rhodoreae</taxon>
        <taxon>Rhododendron</taxon>
    </lineage>
</organism>
<dbReference type="AlphaFoldDB" id="A0AAV6K0E0"/>